<name>A0ABN2BAI5_9ACTN</name>
<evidence type="ECO:0000313" key="5">
    <source>
        <dbReference type="Proteomes" id="UP001501470"/>
    </source>
</evidence>
<dbReference type="InterPro" id="IPR001926">
    <property type="entry name" value="TrpB-like_PALP"/>
</dbReference>
<protein>
    <recommendedName>
        <fullName evidence="3">Tryptophan synthase beta chain-like PALP domain-containing protein</fullName>
    </recommendedName>
</protein>
<dbReference type="Gene3D" id="3.40.50.1100">
    <property type="match status" value="1"/>
</dbReference>
<dbReference type="Pfam" id="PF00291">
    <property type="entry name" value="PALP"/>
    <property type="match status" value="1"/>
</dbReference>
<gene>
    <name evidence="4" type="ORF">GCM10009827_061490</name>
</gene>
<sequence length="88" mass="9044">MVPAWVDVERARAAARWLARTEGVLVGVSGGAALHAAHTVARRPELAGGTVVVILPDTGERYLSTPLFEAAAAPAAPRPARAPATPGR</sequence>
<comment type="cofactor">
    <cofactor evidence="1">
        <name>pyridoxal 5'-phosphate</name>
        <dbReference type="ChEBI" id="CHEBI:597326"/>
    </cofactor>
</comment>
<feature type="domain" description="Tryptophan synthase beta chain-like PALP" evidence="3">
    <location>
        <begin position="6"/>
        <end position="57"/>
    </location>
</feature>
<proteinExistence type="predicted"/>
<keyword evidence="5" id="KW-1185">Reference proteome</keyword>
<evidence type="ECO:0000259" key="3">
    <source>
        <dbReference type="Pfam" id="PF00291"/>
    </source>
</evidence>
<dbReference type="SUPFAM" id="SSF53686">
    <property type="entry name" value="Tryptophan synthase beta subunit-like PLP-dependent enzymes"/>
    <property type="match status" value="1"/>
</dbReference>
<evidence type="ECO:0000256" key="1">
    <source>
        <dbReference type="ARBA" id="ARBA00001933"/>
    </source>
</evidence>
<evidence type="ECO:0000313" key="4">
    <source>
        <dbReference type="EMBL" id="GAA1534978.1"/>
    </source>
</evidence>
<dbReference type="InterPro" id="IPR036052">
    <property type="entry name" value="TrpB-like_PALP_sf"/>
</dbReference>
<organism evidence="4 5">
    <name type="scientific">Dactylosporangium maewongense</name>
    <dbReference type="NCBI Taxonomy" id="634393"/>
    <lineage>
        <taxon>Bacteria</taxon>
        <taxon>Bacillati</taxon>
        <taxon>Actinomycetota</taxon>
        <taxon>Actinomycetes</taxon>
        <taxon>Micromonosporales</taxon>
        <taxon>Micromonosporaceae</taxon>
        <taxon>Dactylosporangium</taxon>
    </lineage>
</organism>
<keyword evidence="2" id="KW-0663">Pyridoxal phosphate</keyword>
<dbReference type="Proteomes" id="UP001501470">
    <property type="component" value="Unassembled WGS sequence"/>
</dbReference>
<dbReference type="InterPro" id="IPR050214">
    <property type="entry name" value="Cys_Synth/Cystath_Beta-Synth"/>
</dbReference>
<accession>A0ABN2BAI5</accession>
<dbReference type="PANTHER" id="PTHR10314">
    <property type="entry name" value="CYSTATHIONINE BETA-SYNTHASE"/>
    <property type="match status" value="1"/>
</dbReference>
<comment type="caution">
    <text evidence="4">The sequence shown here is derived from an EMBL/GenBank/DDBJ whole genome shotgun (WGS) entry which is preliminary data.</text>
</comment>
<evidence type="ECO:0000256" key="2">
    <source>
        <dbReference type="ARBA" id="ARBA00022898"/>
    </source>
</evidence>
<dbReference type="EMBL" id="BAAAQD010000013">
    <property type="protein sequence ID" value="GAA1534978.1"/>
    <property type="molecule type" value="Genomic_DNA"/>
</dbReference>
<reference evidence="4 5" key="1">
    <citation type="journal article" date="2019" name="Int. J. Syst. Evol. Microbiol.">
        <title>The Global Catalogue of Microorganisms (GCM) 10K type strain sequencing project: providing services to taxonomists for standard genome sequencing and annotation.</title>
        <authorList>
            <consortium name="The Broad Institute Genomics Platform"/>
            <consortium name="The Broad Institute Genome Sequencing Center for Infectious Disease"/>
            <person name="Wu L."/>
            <person name="Ma J."/>
        </authorList>
    </citation>
    <scope>NUCLEOTIDE SEQUENCE [LARGE SCALE GENOMIC DNA]</scope>
    <source>
        <strain evidence="4 5">JCM 15933</strain>
    </source>
</reference>